<dbReference type="EMBL" id="JAWMWG010000001">
    <property type="protein sequence ID" value="MEJ6347783.1"/>
    <property type="molecule type" value="Genomic_DNA"/>
</dbReference>
<reference evidence="2 3" key="1">
    <citation type="submission" date="2023-10" db="EMBL/GenBank/DDBJ databases">
        <title>Holzapfeliella saturejae sp. nov. isolated from Satureja montana flowers.</title>
        <authorList>
            <person name="Alcantara C."/>
            <person name="Zuniga M."/>
            <person name="Landete J.M."/>
            <person name="Monedero V."/>
        </authorList>
    </citation>
    <scope>NUCLEOTIDE SEQUENCE [LARGE SCALE GENOMIC DNA]</scope>
    <source>
        <strain evidence="2 3">He02</strain>
    </source>
</reference>
<dbReference type="Pfam" id="PF08349">
    <property type="entry name" value="DUF1722"/>
    <property type="match status" value="1"/>
</dbReference>
<protein>
    <submittedName>
        <fullName evidence="2">YbgA family protein</fullName>
    </submittedName>
</protein>
<gene>
    <name evidence="2" type="ORF">R4Y45_00710</name>
</gene>
<accession>A0ABU8SEH3</accession>
<proteinExistence type="predicted"/>
<evidence type="ECO:0000313" key="2">
    <source>
        <dbReference type="EMBL" id="MEJ6347783.1"/>
    </source>
</evidence>
<organism evidence="2 3">
    <name type="scientific">Holzapfeliella saturejae</name>
    <dbReference type="NCBI Taxonomy" id="3082953"/>
    <lineage>
        <taxon>Bacteria</taxon>
        <taxon>Bacillati</taxon>
        <taxon>Bacillota</taxon>
        <taxon>Bacilli</taxon>
        <taxon>Lactobacillales</taxon>
        <taxon>Lactobacillaceae</taxon>
        <taxon>Holzapfeliella</taxon>
    </lineage>
</organism>
<evidence type="ECO:0000313" key="3">
    <source>
        <dbReference type="Proteomes" id="UP001377804"/>
    </source>
</evidence>
<name>A0ABU8SEH3_9LACO</name>
<dbReference type="InterPro" id="IPR013560">
    <property type="entry name" value="DUF1722"/>
</dbReference>
<keyword evidence="3" id="KW-1185">Reference proteome</keyword>
<comment type="caution">
    <text evidence="2">The sequence shown here is derived from an EMBL/GenBank/DDBJ whole genome shotgun (WGS) entry which is preliminary data.</text>
</comment>
<dbReference type="Proteomes" id="UP001377804">
    <property type="component" value="Unassembled WGS sequence"/>
</dbReference>
<evidence type="ECO:0000259" key="1">
    <source>
        <dbReference type="Pfam" id="PF08349"/>
    </source>
</evidence>
<sequence length="124" mass="15030">MENWQKEWAQNKYWLMSRSQKFYNEVRQLAKGNNWTDDKKKRYEEIIEEAKVAPLDRGNMMNAYQHVWGYFKKIATEAEKEQFRQLQADFTLNHDELGPFLAEMTKKYNVNYLLASTLLQSYFK</sequence>
<dbReference type="RefSeq" id="WP_339968285.1">
    <property type="nucleotide sequence ID" value="NZ_JAWMWG010000001.1"/>
</dbReference>
<feature type="domain" description="DUF1722" evidence="1">
    <location>
        <begin position="12"/>
        <end position="122"/>
    </location>
</feature>